<dbReference type="RefSeq" id="WP_379902034.1">
    <property type="nucleotide sequence ID" value="NZ_JBHRTR010000028.1"/>
</dbReference>
<proteinExistence type="predicted"/>
<keyword evidence="2" id="KW-1185">Reference proteome</keyword>
<organism evidence="1 2">
    <name type="scientific">Marinibaculum pumilum</name>
    <dbReference type="NCBI Taxonomy" id="1766165"/>
    <lineage>
        <taxon>Bacteria</taxon>
        <taxon>Pseudomonadati</taxon>
        <taxon>Pseudomonadota</taxon>
        <taxon>Alphaproteobacteria</taxon>
        <taxon>Rhodospirillales</taxon>
        <taxon>Rhodospirillaceae</taxon>
        <taxon>Marinibaculum</taxon>
    </lineage>
</organism>
<accession>A0ABV7L2V5</accession>
<dbReference type="EMBL" id="JBHRTR010000028">
    <property type="protein sequence ID" value="MFC3228681.1"/>
    <property type="molecule type" value="Genomic_DNA"/>
</dbReference>
<name>A0ABV7L2V5_9PROT</name>
<reference evidence="2" key="1">
    <citation type="journal article" date="2019" name="Int. J. Syst. Evol. Microbiol.">
        <title>The Global Catalogue of Microorganisms (GCM) 10K type strain sequencing project: providing services to taxonomists for standard genome sequencing and annotation.</title>
        <authorList>
            <consortium name="The Broad Institute Genomics Platform"/>
            <consortium name="The Broad Institute Genome Sequencing Center for Infectious Disease"/>
            <person name="Wu L."/>
            <person name="Ma J."/>
        </authorList>
    </citation>
    <scope>NUCLEOTIDE SEQUENCE [LARGE SCALE GENOMIC DNA]</scope>
    <source>
        <strain evidence="2">KCTC 42964</strain>
    </source>
</reference>
<gene>
    <name evidence="1" type="ORF">ACFOGJ_15665</name>
</gene>
<evidence type="ECO:0000313" key="2">
    <source>
        <dbReference type="Proteomes" id="UP001595528"/>
    </source>
</evidence>
<comment type="caution">
    <text evidence="1">The sequence shown here is derived from an EMBL/GenBank/DDBJ whole genome shotgun (WGS) entry which is preliminary data.</text>
</comment>
<dbReference type="Proteomes" id="UP001595528">
    <property type="component" value="Unassembled WGS sequence"/>
</dbReference>
<protein>
    <submittedName>
        <fullName evidence="1">Uncharacterized protein</fullName>
    </submittedName>
</protein>
<sequence>MNAQLAGSVEVVGSPEIESGTVQGGDPHILTAPLQPYLPVEVTFASSSAADPAIAGSAEFTTFHGVKTITWSWPGPAAEPKVTGFADSGSGPDIRQLDLGPYSARYMVEFR</sequence>
<evidence type="ECO:0000313" key="1">
    <source>
        <dbReference type="EMBL" id="MFC3228681.1"/>
    </source>
</evidence>